<feature type="region of interest" description="Disordered" evidence="2">
    <location>
        <begin position="28"/>
        <end position="96"/>
    </location>
</feature>
<sequence>MKNLSKLWAVMLVLLLVFVLPTIVFGDNDKGNKGQKEATQVHSSDEENVSTDEDQAENSDEDVDEDADTDEDAEVDEDQSDEGTGEENGKGKGLDKDWKISKDALQQEKADIAALKDQVEVQLEDLEQQYQLAEANGDTALMETLMSQMQQLHQEKDTYQEQMKQKIQEMQDLMKERYSQEELDALTKVAEELGQDEKVKVLPVTNVFMKNGEVKFDTPPVVKEGRILLPLRAISEATGATVAWDPGAKKVTITQGEKEIIFDLTLQKVYVDGTETTIDVSADVMNNRTVVPLRFIMENLGLKVQWEPETKVIEIE</sequence>
<dbReference type="OrthoDB" id="268113at2"/>
<organism evidence="4 5">
    <name type="scientific">Formimonas warabiya</name>
    <dbReference type="NCBI Taxonomy" id="1761012"/>
    <lineage>
        <taxon>Bacteria</taxon>
        <taxon>Bacillati</taxon>
        <taxon>Bacillota</taxon>
        <taxon>Clostridia</taxon>
        <taxon>Eubacteriales</taxon>
        <taxon>Peptococcaceae</taxon>
        <taxon>Candidatus Formimonas</taxon>
    </lineage>
</organism>
<accession>A0A3G1KVS9</accession>
<evidence type="ECO:0000313" key="4">
    <source>
        <dbReference type="EMBL" id="ATW26598.1"/>
    </source>
</evidence>
<evidence type="ECO:0000256" key="1">
    <source>
        <dbReference type="SAM" id="Coils"/>
    </source>
</evidence>
<dbReference type="KEGG" id="fwa:DCMF_19220"/>
<keyword evidence="1" id="KW-0175">Coiled coil</keyword>
<feature type="domain" description="Copper amine oxidase-like N-terminal" evidence="3">
    <location>
        <begin position="209"/>
        <end position="315"/>
    </location>
</feature>
<dbReference type="Gene3D" id="3.30.457.10">
    <property type="entry name" value="Copper amine oxidase-like, N-terminal domain"/>
    <property type="match status" value="1"/>
</dbReference>
<feature type="coiled-coil region" evidence="1">
    <location>
        <begin position="102"/>
        <end position="176"/>
    </location>
</feature>
<evidence type="ECO:0000259" key="3">
    <source>
        <dbReference type="Pfam" id="PF07833"/>
    </source>
</evidence>
<keyword evidence="5" id="KW-1185">Reference proteome</keyword>
<dbReference type="InterPro" id="IPR036582">
    <property type="entry name" value="Mao_N_sf"/>
</dbReference>
<proteinExistence type="predicted"/>
<feature type="compositionally biased region" description="Basic and acidic residues" evidence="2">
    <location>
        <begin position="87"/>
        <end position="96"/>
    </location>
</feature>
<dbReference type="EMBL" id="CP017634">
    <property type="protein sequence ID" value="ATW26598.1"/>
    <property type="molecule type" value="Genomic_DNA"/>
</dbReference>
<evidence type="ECO:0000313" key="5">
    <source>
        <dbReference type="Proteomes" id="UP000323521"/>
    </source>
</evidence>
<protein>
    <recommendedName>
        <fullName evidence="3">Copper amine oxidase-like N-terminal domain-containing protein</fullName>
    </recommendedName>
</protein>
<dbReference type="RefSeq" id="WP_148135918.1">
    <property type="nucleotide sequence ID" value="NZ_CP017634.1"/>
</dbReference>
<evidence type="ECO:0000256" key="2">
    <source>
        <dbReference type="SAM" id="MobiDB-lite"/>
    </source>
</evidence>
<feature type="compositionally biased region" description="Acidic residues" evidence="2">
    <location>
        <begin position="46"/>
        <end position="85"/>
    </location>
</feature>
<reference evidence="4 5" key="1">
    <citation type="submission" date="2016-10" db="EMBL/GenBank/DDBJ databases">
        <title>Complete Genome Sequence of Peptococcaceae strain DCMF.</title>
        <authorList>
            <person name="Edwards R.J."/>
            <person name="Holland S.I."/>
            <person name="Deshpande N.P."/>
            <person name="Wong Y.K."/>
            <person name="Ertan H."/>
            <person name="Manefield M."/>
            <person name="Russell T.L."/>
            <person name="Lee M.J."/>
        </authorList>
    </citation>
    <scope>NUCLEOTIDE SEQUENCE [LARGE SCALE GENOMIC DNA]</scope>
    <source>
        <strain evidence="4 5">DCMF</strain>
    </source>
</reference>
<gene>
    <name evidence="4" type="ORF">DCMF_19220</name>
</gene>
<dbReference type="AlphaFoldDB" id="A0A3G1KVS9"/>
<dbReference type="InterPro" id="IPR012854">
    <property type="entry name" value="Cu_amine_oxidase-like_N"/>
</dbReference>
<dbReference type="Proteomes" id="UP000323521">
    <property type="component" value="Chromosome"/>
</dbReference>
<dbReference type="SUPFAM" id="SSF55383">
    <property type="entry name" value="Copper amine oxidase, domain N"/>
    <property type="match status" value="2"/>
</dbReference>
<name>A0A3G1KVS9_FORW1</name>
<dbReference type="Pfam" id="PF07833">
    <property type="entry name" value="Cu_amine_oxidN1"/>
    <property type="match status" value="1"/>
</dbReference>